<organism evidence="2">
    <name type="scientific">marine sediment metagenome</name>
    <dbReference type="NCBI Taxonomy" id="412755"/>
    <lineage>
        <taxon>unclassified sequences</taxon>
        <taxon>metagenomes</taxon>
        <taxon>ecological metagenomes</taxon>
    </lineage>
</organism>
<accession>A0A0F9EZW4</accession>
<dbReference type="EMBL" id="LAZR01023116">
    <property type="protein sequence ID" value="KKL79619.1"/>
    <property type="molecule type" value="Genomic_DNA"/>
</dbReference>
<proteinExistence type="predicted"/>
<comment type="caution">
    <text evidence="2">The sequence shown here is derived from an EMBL/GenBank/DDBJ whole genome shotgun (WGS) entry which is preliminary data.</text>
</comment>
<reference evidence="2" key="1">
    <citation type="journal article" date="2015" name="Nature">
        <title>Complex archaea that bridge the gap between prokaryotes and eukaryotes.</title>
        <authorList>
            <person name="Spang A."/>
            <person name="Saw J.H."/>
            <person name="Jorgensen S.L."/>
            <person name="Zaremba-Niedzwiedzka K."/>
            <person name="Martijn J."/>
            <person name="Lind A.E."/>
            <person name="van Eijk R."/>
            <person name="Schleper C."/>
            <person name="Guy L."/>
            <person name="Ettema T.J."/>
        </authorList>
    </citation>
    <scope>NUCLEOTIDE SEQUENCE</scope>
</reference>
<sequence>MSNQIFSSTNTKYIGLGNYPELT</sequence>
<evidence type="ECO:0000313" key="2">
    <source>
        <dbReference type="EMBL" id="KKL79619.1"/>
    </source>
</evidence>
<name>A0A0F9EZW4_9ZZZZ</name>
<feature type="compositionally biased region" description="Polar residues" evidence="1">
    <location>
        <begin position="1"/>
        <end position="12"/>
    </location>
</feature>
<gene>
    <name evidence="2" type="ORF">LCGC14_2013010</name>
</gene>
<evidence type="ECO:0000256" key="1">
    <source>
        <dbReference type="SAM" id="MobiDB-lite"/>
    </source>
</evidence>
<protein>
    <submittedName>
        <fullName evidence="2">Uncharacterized protein</fullName>
    </submittedName>
</protein>
<dbReference type="AlphaFoldDB" id="A0A0F9EZW4"/>
<feature type="non-terminal residue" evidence="2">
    <location>
        <position position="23"/>
    </location>
</feature>
<feature type="region of interest" description="Disordered" evidence="1">
    <location>
        <begin position="1"/>
        <end position="23"/>
    </location>
</feature>